<keyword evidence="2" id="KW-0472">Membrane</keyword>
<evidence type="ECO:0000256" key="1">
    <source>
        <dbReference type="SAM" id="Coils"/>
    </source>
</evidence>
<dbReference type="Pfam" id="PF12732">
    <property type="entry name" value="YtxH"/>
    <property type="match status" value="1"/>
</dbReference>
<feature type="transmembrane region" description="Helical" evidence="2">
    <location>
        <begin position="12"/>
        <end position="29"/>
    </location>
</feature>
<keyword evidence="1" id="KW-0175">Coiled coil</keyword>
<organism evidence="3 4">
    <name type="scientific">Candidatus Shapirobacteria bacterium CG09_land_8_20_14_0_10_47_13</name>
    <dbReference type="NCBI Taxonomy" id="1974481"/>
    <lineage>
        <taxon>Bacteria</taxon>
        <taxon>Candidatus Shapironibacteriota</taxon>
    </lineage>
</organism>
<dbReference type="AlphaFoldDB" id="A0A2H0WNB3"/>
<proteinExistence type="predicted"/>
<reference evidence="4" key="1">
    <citation type="submission" date="2017-09" db="EMBL/GenBank/DDBJ databases">
        <title>Depth-based differentiation of microbial function through sediment-hosted aquifers and enrichment of novel symbionts in the deep terrestrial subsurface.</title>
        <authorList>
            <person name="Probst A.J."/>
            <person name="Ladd B."/>
            <person name="Jarett J.K."/>
            <person name="Geller-Mcgrath D.E."/>
            <person name="Sieber C.M.K."/>
            <person name="Emerson J.B."/>
            <person name="Anantharaman K."/>
            <person name="Thomas B.C."/>
            <person name="Malmstrom R."/>
            <person name="Stieglmeier M."/>
            <person name="Klingl A."/>
            <person name="Woyke T."/>
            <person name="Ryan C.M."/>
            <person name="Banfield J.F."/>
        </authorList>
    </citation>
    <scope>NUCLEOTIDE SEQUENCE [LARGE SCALE GENOMIC DNA]</scope>
</reference>
<evidence type="ECO:0000256" key="2">
    <source>
        <dbReference type="SAM" id="Phobius"/>
    </source>
</evidence>
<evidence type="ECO:0000313" key="3">
    <source>
        <dbReference type="EMBL" id="PIS14117.1"/>
    </source>
</evidence>
<dbReference type="EMBL" id="PEZJ01000008">
    <property type="protein sequence ID" value="PIS14117.1"/>
    <property type="molecule type" value="Genomic_DNA"/>
</dbReference>
<accession>A0A2H0WNB3</accession>
<dbReference type="Proteomes" id="UP000230033">
    <property type="component" value="Unassembled WGS sequence"/>
</dbReference>
<comment type="caution">
    <text evidence="3">The sequence shown here is derived from an EMBL/GenBank/DDBJ whole genome shotgun (WGS) entry which is preliminary data.</text>
</comment>
<dbReference type="InterPro" id="IPR024623">
    <property type="entry name" value="YtxH"/>
</dbReference>
<feature type="coiled-coil region" evidence="1">
    <location>
        <begin position="43"/>
        <end position="77"/>
    </location>
</feature>
<name>A0A2H0WNB3_9BACT</name>
<protein>
    <recommendedName>
        <fullName evidence="5">YtxH domain-containing protein</fullName>
    </recommendedName>
</protein>
<evidence type="ECO:0008006" key="5">
    <source>
        <dbReference type="Google" id="ProtNLM"/>
    </source>
</evidence>
<keyword evidence="2" id="KW-1133">Transmembrane helix</keyword>
<sequence length="115" mass="12639">MCDCEKKSSDFLTGIVLGALAGAGLFYFLTSTKEGKKIKDQLVERGDDVLDELQDLMADLEEKSAEFKEKAAAVEEELADKMDTGAEVAISQIEKLRHRGRTAVKSFVRNGKPLT</sequence>
<gene>
    <name evidence="3" type="ORF">COT65_00645</name>
</gene>
<evidence type="ECO:0000313" key="4">
    <source>
        <dbReference type="Proteomes" id="UP000230033"/>
    </source>
</evidence>
<keyword evidence="2" id="KW-0812">Transmembrane</keyword>